<name>A0A8S5Q1R4_9CAUD</name>
<sequence length="486" mass="54847">MSKSKDKIRVSFIGNNATSVAGSMTLITWGKPQRSILVEAGLVQGEKSLLGEYQANNANFKFKTKNIDYVFMSDNHGDHCLLFPLLVKRGFKGKAFVPEGFVDIFKPMALDSANIMERNALDLTKKFKKNYSPIYDNGDVYAATMLLEECEFNKKIKIDEDITVEFVPAGHTLHSSGIILYIKNGNTIKKIAFTGDMGNIAMPKLFTNTFQPIQSSNLLISETTYADAKRSANGKDREKDIEKIKSIVYDYVIDREDGKILFPTFSFMRTQIILSILFDLFYTDEKFTCPIYVASPLACKICDVFDTHLKGEELEKWQKIRGWGQVHFVKDFETLENLLNKHTKENSAALFLASSRFMQRRYSVYLAEKLLPSSKNIIAFCGYATPTSLAGKIKQKKTKTIAINGKSVPCRANVINLQSFSSHIQHDELLKLLSGGYGQASYEKIALVHGDFDGKVKFAEELKKEISKRNRTDKVIIVNKSTEILL</sequence>
<dbReference type="PANTHER" id="PTHR11203">
    <property type="entry name" value="CLEAVAGE AND POLYADENYLATION SPECIFICITY FACTOR FAMILY MEMBER"/>
    <property type="match status" value="1"/>
</dbReference>
<comment type="function">
    <text evidence="4">Counteracts the host Pycsar antiviral defense system. Phosphodiesterase that enables metal-dependent hydrolysis of host cyclic nucleotide Pycsar defense signals such as cCMP and cUMP.</text>
</comment>
<evidence type="ECO:0000256" key="2">
    <source>
        <dbReference type="ARBA" id="ARBA00022801"/>
    </source>
</evidence>
<evidence type="ECO:0000256" key="4">
    <source>
        <dbReference type="ARBA" id="ARBA00034293"/>
    </source>
</evidence>
<feature type="domain" description="Metallo-beta-lactamase" evidence="6">
    <location>
        <begin position="21"/>
        <end position="235"/>
    </location>
</feature>
<dbReference type="SUPFAM" id="SSF56281">
    <property type="entry name" value="Metallo-hydrolase/oxidoreductase"/>
    <property type="match status" value="1"/>
</dbReference>
<evidence type="ECO:0000313" key="8">
    <source>
        <dbReference type="EMBL" id="DAE13106.1"/>
    </source>
</evidence>
<dbReference type="InterPro" id="IPR011108">
    <property type="entry name" value="RMMBL"/>
</dbReference>
<accession>A0A8S5Q1R4</accession>
<keyword evidence="8" id="KW-0269">Exonuclease</keyword>
<dbReference type="InterPro" id="IPR036866">
    <property type="entry name" value="RibonucZ/Hydroxyglut_hydro"/>
</dbReference>
<organism evidence="8">
    <name type="scientific">Siphoviridae sp. ctLqe90</name>
    <dbReference type="NCBI Taxonomy" id="2825456"/>
    <lineage>
        <taxon>Viruses</taxon>
        <taxon>Duplodnaviria</taxon>
        <taxon>Heunggongvirae</taxon>
        <taxon>Uroviricota</taxon>
        <taxon>Caudoviricetes</taxon>
    </lineage>
</organism>
<evidence type="ECO:0000259" key="6">
    <source>
        <dbReference type="SMART" id="SM00849"/>
    </source>
</evidence>
<dbReference type="SMART" id="SM00849">
    <property type="entry name" value="Lactamase_B"/>
    <property type="match status" value="1"/>
</dbReference>
<keyword evidence="1" id="KW-1090">Inhibition of host innate immune response by virus</keyword>
<evidence type="ECO:0000256" key="3">
    <source>
        <dbReference type="ARBA" id="ARBA00023280"/>
    </source>
</evidence>
<keyword evidence="2" id="KW-0378">Hydrolase</keyword>
<feature type="domain" description="Beta-Casp" evidence="7">
    <location>
        <begin position="270"/>
        <end position="393"/>
    </location>
</feature>
<dbReference type="GO" id="GO:0052170">
    <property type="term" value="P:symbiont-mediated suppression of host innate immune response"/>
    <property type="evidence" value="ECO:0007669"/>
    <property type="project" value="UniProtKB-KW"/>
</dbReference>
<dbReference type="Gene3D" id="3.40.50.10890">
    <property type="match status" value="1"/>
</dbReference>
<keyword evidence="1" id="KW-0945">Host-virus interaction</keyword>
<comment type="similarity">
    <text evidence="5">Belongs to the anti-Pycsar protein Apyc1 family.</text>
</comment>
<protein>
    <submittedName>
        <fullName evidence="8">Putative exonuclease</fullName>
    </submittedName>
</protein>
<dbReference type="GO" id="GO:0004521">
    <property type="term" value="F:RNA endonuclease activity"/>
    <property type="evidence" value="ECO:0007669"/>
    <property type="project" value="TreeGrafter"/>
</dbReference>
<evidence type="ECO:0000259" key="7">
    <source>
        <dbReference type="SMART" id="SM01027"/>
    </source>
</evidence>
<evidence type="ECO:0000256" key="5">
    <source>
        <dbReference type="ARBA" id="ARBA00034308"/>
    </source>
</evidence>
<dbReference type="GO" id="GO:0004527">
    <property type="term" value="F:exonuclease activity"/>
    <property type="evidence" value="ECO:0007669"/>
    <property type="project" value="UniProtKB-KW"/>
</dbReference>
<evidence type="ECO:0000256" key="1">
    <source>
        <dbReference type="ARBA" id="ARBA00022632"/>
    </source>
</evidence>
<dbReference type="EMBL" id="BK015564">
    <property type="protein sequence ID" value="DAE13106.1"/>
    <property type="molecule type" value="Genomic_DNA"/>
</dbReference>
<keyword evidence="3" id="KW-0899">Viral immunoevasion</keyword>
<dbReference type="SMART" id="SM01027">
    <property type="entry name" value="Beta-Casp"/>
    <property type="match status" value="1"/>
</dbReference>
<dbReference type="Gene3D" id="3.60.15.10">
    <property type="entry name" value="Ribonuclease Z/Hydroxyacylglutathione hydrolase-like"/>
    <property type="match status" value="1"/>
</dbReference>
<dbReference type="Pfam" id="PF10996">
    <property type="entry name" value="Beta-Casp"/>
    <property type="match status" value="1"/>
</dbReference>
<dbReference type="InterPro" id="IPR022712">
    <property type="entry name" value="Beta_Casp"/>
</dbReference>
<dbReference type="InterPro" id="IPR050698">
    <property type="entry name" value="MBL"/>
</dbReference>
<dbReference type="InterPro" id="IPR001279">
    <property type="entry name" value="Metallo-B-lactamas"/>
</dbReference>
<keyword evidence="8" id="KW-0540">Nuclease</keyword>
<reference evidence="8" key="1">
    <citation type="journal article" date="2021" name="Proc. Natl. Acad. Sci. U.S.A.">
        <title>A Catalog of Tens of Thousands of Viruses from Human Metagenomes Reveals Hidden Associations with Chronic Diseases.</title>
        <authorList>
            <person name="Tisza M.J."/>
            <person name="Buck C.B."/>
        </authorList>
    </citation>
    <scope>NUCLEOTIDE SEQUENCE</scope>
    <source>
        <strain evidence="8">CtLqe90</strain>
    </source>
</reference>
<dbReference type="Pfam" id="PF07521">
    <property type="entry name" value="RMMBL"/>
    <property type="match status" value="1"/>
</dbReference>
<proteinExistence type="inferred from homology"/>
<dbReference type="PANTHER" id="PTHR11203:SF37">
    <property type="entry name" value="INTEGRATOR COMPLEX SUBUNIT 11"/>
    <property type="match status" value="1"/>
</dbReference>